<reference evidence="3" key="1">
    <citation type="submission" date="2024-06" db="EMBL/GenBank/DDBJ databases">
        <title>Multi-omics analyses provide insights into the biosynthesis of the anticancer antibiotic pleurotin in Hohenbuehelia grisea.</title>
        <authorList>
            <person name="Weaver J.A."/>
            <person name="Alberti F."/>
        </authorList>
    </citation>
    <scope>NUCLEOTIDE SEQUENCE [LARGE SCALE GENOMIC DNA]</scope>
    <source>
        <strain evidence="3">T-177</strain>
    </source>
</reference>
<feature type="compositionally biased region" description="Low complexity" evidence="1">
    <location>
        <begin position="42"/>
        <end position="52"/>
    </location>
</feature>
<feature type="compositionally biased region" description="Basic and acidic residues" evidence="1">
    <location>
        <begin position="26"/>
        <end position="41"/>
    </location>
</feature>
<evidence type="ECO:0000313" key="2">
    <source>
        <dbReference type="EMBL" id="KAL0950294.1"/>
    </source>
</evidence>
<feature type="compositionally biased region" description="Low complexity" evidence="1">
    <location>
        <begin position="402"/>
        <end position="420"/>
    </location>
</feature>
<gene>
    <name evidence="2" type="ORF">HGRIS_010273</name>
</gene>
<evidence type="ECO:0000256" key="1">
    <source>
        <dbReference type="SAM" id="MobiDB-lite"/>
    </source>
</evidence>
<proteinExistence type="predicted"/>
<feature type="compositionally biased region" description="Basic residues" evidence="1">
    <location>
        <begin position="290"/>
        <end position="309"/>
    </location>
</feature>
<feature type="compositionally biased region" description="Basic residues" evidence="1">
    <location>
        <begin position="346"/>
        <end position="358"/>
    </location>
</feature>
<comment type="caution">
    <text evidence="2">The sequence shown here is derived from an EMBL/GenBank/DDBJ whole genome shotgun (WGS) entry which is preliminary data.</text>
</comment>
<evidence type="ECO:0000313" key="3">
    <source>
        <dbReference type="Proteomes" id="UP001556367"/>
    </source>
</evidence>
<feature type="region of interest" description="Disordered" evidence="1">
    <location>
        <begin position="16"/>
        <end position="54"/>
    </location>
</feature>
<evidence type="ECO:0008006" key="4">
    <source>
        <dbReference type="Google" id="ProtNLM"/>
    </source>
</evidence>
<name>A0ABR3J3T1_9AGAR</name>
<accession>A0ABR3J3T1</accession>
<sequence length="479" mass="51637">MVFGLFSRKETKQLEPLAQVVGPHDLTGRTHPLDTGSHEIPSDSPSPKSESPCAVDTSDLLELIRSVPAKTLHTYTLTHLASEPVSHPTYAALSSFFSTLTPPPTLHCARCHKSFTDIANDDRACRVAHDDDSAEVARVRYPGVSSSEFETLYGCCGKTVEGEGDMGPPDGWCYEGMHTTDFKRARFRADSTPQDDKLVSCSVLRCHDPPPSASPRSVRSGKSRKRSVSPMQGRGRKRAHRVLEEPQEGLGKDGYDSDTLTLTAAEPASTKHGISVVEAEHDEDDEFPRARGRSTARGRKPAKGRPTKKPRVDEVVVAEPAADNMDVDEAELTEHASDSDSGGPARRTRSRSRSRVRAKPSNSLIAVAAASQKRRHAAQSSQPKPLSKASTILSKAKSTTKAARSSTPGSAASSSRASTPHIPRASLPEVSTTPLKRTSTHSRSRSNVVVVDIPVSKPQARIRAKALREVVASSIEGET</sequence>
<protein>
    <recommendedName>
        <fullName evidence="4">C2H2-type domain-containing protein</fullName>
    </recommendedName>
</protein>
<feature type="region of interest" description="Disordered" evidence="1">
    <location>
        <begin position="203"/>
        <end position="447"/>
    </location>
</feature>
<keyword evidence="3" id="KW-1185">Reference proteome</keyword>
<dbReference type="Proteomes" id="UP001556367">
    <property type="component" value="Unassembled WGS sequence"/>
</dbReference>
<feature type="compositionally biased region" description="Polar residues" evidence="1">
    <location>
        <begin position="378"/>
        <end position="401"/>
    </location>
</feature>
<organism evidence="2 3">
    <name type="scientific">Hohenbuehelia grisea</name>
    <dbReference type="NCBI Taxonomy" id="104357"/>
    <lineage>
        <taxon>Eukaryota</taxon>
        <taxon>Fungi</taxon>
        <taxon>Dikarya</taxon>
        <taxon>Basidiomycota</taxon>
        <taxon>Agaricomycotina</taxon>
        <taxon>Agaricomycetes</taxon>
        <taxon>Agaricomycetidae</taxon>
        <taxon>Agaricales</taxon>
        <taxon>Pleurotineae</taxon>
        <taxon>Pleurotaceae</taxon>
        <taxon>Hohenbuehelia</taxon>
    </lineage>
</organism>
<dbReference type="EMBL" id="JASNQZ010000012">
    <property type="protein sequence ID" value="KAL0950294.1"/>
    <property type="molecule type" value="Genomic_DNA"/>
</dbReference>